<dbReference type="EMBL" id="CP071518">
    <property type="protein sequence ID" value="QSX77008.1"/>
    <property type="molecule type" value="Genomic_DNA"/>
</dbReference>
<dbReference type="KEGG" id="lsf:I8J32_009270"/>
<sequence length="473" mass="50155">MSAIFPRTAAAPVRAVTPPVDRSLMETARHKVRALLQSTDSFSHLPPDKAQALAKGMVDIATYLTQPDGVHLSRAQVAPAVRSLAGDDSTPLPNADQPEFGTALKTGVEQAGALMQAVNFPSFVSGLIDGVFNSIVTSSIQQMEAYAKLVADVSKSLNQFRDDNTTQNQGRDHLVEQFPEIFQLQMGGGDWGDFGGFGDDSGQAAPAGPRVALRPDVDEKAAIARINQSLPLDQPITRLDDELVEALLVPAARTQIATGRQQLLATIVMLGINRIVVTDGKISAKVMYDFQARDNLKYRNSATKYDHQKDAYGNVQMARAEEGSNESNVEQGTVARDSSGNAIRGGYYYGSGYFGGGAPAREGGTSYAKGDYKYNETPIIKMMSTSQLQNDASLQAKASLAGQVEVNFKSDYMPLEKLANPEAIAAIQMNAQPGMVRTMANRPPAPAAGATPAAGTTPAAATPAATPAPTPTP</sequence>
<feature type="compositionally biased region" description="Low complexity" evidence="1">
    <location>
        <begin position="447"/>
        <end position="465"/>
    </location>
</feature>
<evidence type="ECO:0000313" key="2">
    <source>
        <dbReference type="EMBL" id="QSX77008.1"/>
    </source>
</evidence>
<keyword evidence="3" id="KW-1185">Reference proteome</keyword>
<proteinExistence type="predicted"/>
<organism evidence="2 3">
    <name type="scientific">Agrilutibacter solisilvae</name>
    <dbReference type="NCBI Taxonomy" id="2763317"/>
    <lineage>
        <taxon>Bacteria</taxon>
        <taxon>Pseudomonadati</taxon>
        <taxon>Pseudomonadota</taxon>
        <taxon>Gammaproteobacteria</taxon>
        <taxon>Lysobacterales</taxon>
        <taxon>Lysobacteraceae</taxon>
        <taxon>Agrilutibacter</taxon>
    </lineage>
</organism>
<reference evidence="2 3" key="1">
    <citation type="submission" date="2021-03" db="EMBL/GenBank/DDBJ databases">
        <title>Lysobacter sp. nov. isolated from soil of gangwondo yeongwol, south Korea.</title>
        <authorList>
            <person name="Kim K.R."/>
            <person name="Kim K.H."/>
            <person name="Jeon C.O."/>
        </authorList>
    </citation>
    <scope>NUCLEOTIDE SEQUENCE [LARGE SCALE GENOMIC DNA]</scope>
    <source>
        <strain evidence="2 3">R19</strain>
    </source>
</reference>
<protein>
    <submittedName>
        <fullName evidence="2">Uncharacterized protein</fullName>
    </submittedName>
</protein>
<dbReference type="Proteomes" id="UP000639274">
    <property type="component" value="Chromosome"/>
</dbReference>
<dbReference type="AlphaFoldDB" id="A0A974XWH1"/>
<evidence type="ECO:0000313" key="3">
    <source>
        <dbReference type="Proteomes" id="UP000639274"/>
    </source>
</evidence>
<evidence type="ECO:0000256" key="1">
    <source>
        <dbReference type="SAM" id="MobiDB-lite"/>
    </source>
</evidence>
<dbReference type="RefSeq" id="WP_200611197.1">
    <property type="nucleotide sequence ID" value="NZ_CP071518.1"/>
</dbReference>
<name>A0A974XWH1_9GAMM</name>
<accession>A0A974XWH1</accession>
<feature type="region of interest" description="Disordered" evidence="1">
    <location>
        <begin position="439"/>
        <end position="473"/>
    </location>
</feature>
<gene>
    <name evidence="2" type="ORF">I8J32_009270</name>
</gene>